<sequence>MAGRTLYIRFTARIDDVMGTNMVSKARSSRRRLIRSATSYVPYNPEIWKDLLAPTGALEQSLLDNFALLRPA</sequence>
<dbReference type="Gene3D" id="3.30.70.420">
    <property type="entry name" value="Hydroxymethylglutaryl-CoA reductase, class I/II, NAD/NADP-binding domain"/>
    <property type="match status" value="1"/>
</dbReference>
<reference evidence="1 2" key="1">
    <citation type="journal article" date="2012" name="BMC Genomics">
        <title>Comparative genomics of the white-rot fungi, Phanerochaete carnosa and P. chrysosporium, to elucidate the genetic basis of the distinct wood types they colonize.</title>
        <authorList>
            <person name="Suzuki H."/>
            <person name="MacDonald J."/>
            <person name="Syed K."/>
            <person name="Salamov A."/>
            <person name="Hori C."/>
            <person name="Aerts A."/>
            <person name="Henrissat B."/>
            <person name="Wiebenga A."/>
            <person name="vanKuyk P.A."/>
            <person name="Barry K."/>
            <person name="Lindquist E."/>
            <person name="LaButti K."/>
            <person name="Lapidus A."/>
            <person name="Lucas S."/>
            <person name="Coutinho P."/>
            <person name="Gong Y."/>
            <person name="Samejima M."/>
            <person name="Mahadevan R."/>
            <person name="Abou-Zaid M."/>
            <person name="de Vries R.P."/>
            <person name="Igarashi K."/>
            <person name="Yadav J.S."/>
            <person name="Grigoriev I.V."/>
            <person name="Master E.R."/>
        </authorList>
    </citation>
    <scope>NUCLEOTIDE SEQUENCE [LARGE SCALE GENOMIC DNA]</scope>
    <source>
        <strain evidence="1 2">HHB-10118-sp</strain>
    </source>
</reference>
<gene>
    <name evidence="1" type="ORF">PHACADRAFT_201694</name>
</gene>
<dbReference type="HOGENOM" id="CLU_2723015_0_0_1"/>
<dbReference type="KEGG" id="pco:PHACADRAFT_201694"/>
<dbReference type="Proteomes" id="UP000008370">
    <property type="component" value="Unassembled WGS sequence"/>
</dbReference>
<dbReference type="InterPro" id="IPR009023">
    <property type="entry name" value="HMG_CoA_Rdtase_NAD(P)-bd_sf"/>
</dbReference>
<keyword evidence="2" id="KW-1185">Reference proteome</keyword>
<evidence type="ECO:0000313" key="2">
    <source>
        <dbReference type="Proteomes" id="UP000008370"/>
    </source>
</evidence>
<accession>K5VS93</accession>
<dbReference type="GeneID" id="18911660"/>
<dbReference type="AlphaFoldDB" id="K5VS93"/>
<dbReference type="RefSeq" id="XP_007402046.1">
    <property type="nucleotide sequence ID" value="XM_007401984.1"/>
</dbReference>
<protein>
    <submittedName>
        <fullName evidence="1">Uncharacterized protein</fullName>
    </submittedName>
</protein>
<dbReference type="OrthoDB" id="408373at2759"/>
<organism evidence="1 2">
    <name type="scientific">Phanerochaete carnosa (strain HHB-10118-sp)</name>
    <name type="common">White-rot fungus</name>
    <name type="synonym">Peniophora carnosa</name>
    <dbReference type="NCBI Taxonomy" id="650164"/>
    <lineage>
        <taxon>Eukaryota</taxon>
        <taxon>Fungi</taxon>
        <taxon>Dikarya</taxon>
        <taxon>Basidiomycota</taxon>
        <taxon>Agaricomycotina</taxon>
        <taxon>Agaricomycetes</taxon>
        <taxon>Polyporales</taxon>
        <taxon>Phanerochaetaceae</taxon>
        <taxon>Phanerochaete</taxon>
    </lineage>
</organism>
<evidence type="ECO:0000313" key="1">
    <source>
        <dbReference type="EMBL" id="EKM49434.1"/>
    </source>
</evidence>
<dbReference type="EMBL" id="JH930481">
    <property type="protein sequence ID" value="EKM49434.1"/>
    <property type="molecule type" value="Genomic_DNA"/>
</dbReference>
<proteinExistence type="predicted"/>
<dbReference type="SUPFAM" id="SSF55035">
    <property type="entry name" value="NAD-binding domain of HMG-CoA reductase"/>
    <property type="match status" value="1"/>
</dbReference>
<name>K5VS93_PHACS</name>
<dbReference type="InParanoid" id="K5VS93"/>